<evidence type="ECO:0000313" key="2">
    <source>
        <dbReference type="EMBL" id="RFZ91286.1"/>
    </source>
</evidence>
<keyword evidence="3" id="KW-1185">Reference proteome</keyword>
<dbReference type="Gene3D" id="1.10.10.10">
    <property type="entry name" value="Winged helix-like DNA-binding domain superfamily/Winged helix DNA-binding domain"/>
    <property type="match status" value="1"/>
</dbReference>
<dbReference type="InterPro" id="IPR036388">
    <property type="entry name" value="WH-like_DNA-bd_sf"/>
</dbReference>
<comment type="caution">
    <text evidence="2">The sequence shown here is derived from an EMBL/GenBank/DDBJ whole genome shotgun (WGS) entry which is preliminary data.</text>
</comment>
<sequence length="94" mass="10576">MPFTRPGSDKKNDSMPNDINKLYKTPDNQAELQILAMLKKSEKGLDAEAIYFQLRETGLRISISSVYSKLKKLVGTNMVSKTSSEGRFVYVINS</sequence>
<dbReference type="EMBL" id="QWDC01000003">
    <property type="protein sequence ID" value="RFZ91286.1"/>
    <property type="molecule type" value="Genomic_DNA"/>
</dbReference>
<dbReference type="SUPFAM" id="SSF46785">
    <property type="entry name" value="Winged helix' DNA-binding domain"/>
    <property type="match status" value="1"/>
</dbReference>
<reference evidence="2 3" key="1">
    <citation type="submission" date="2018-08" db="EMBL/GenBank/DDBJ databases">
        <title>Mucilaginibacter sp. MYSH2.</title>
        <authorList>
            <person name="Seo T."/>
        </authorList>
    </citation>
    <scope>NUCLEOTIDE SEQUENCE [LARGE SCALE GENOMIC DNA]</scope>
    <source>
        <strain evidence="2 3">MYSH2</strain>
    </source>
</reference>
<dbReference type="Proteomes" id="UP000264217">
    <property type="component" value="Unassembled WGS sequence"/>
</dbReference>
<accession>A0A372NQR3</accession>
<organism evidence="2 3">
    <name type="scientific">Mucilaginibacter conchicola</name>
    <dbReference type="NCBI Taxonomy" id="2303333"/>
    <lineage>
        <taxon>Bacteria</taxon>
        <taxon>Pseudomonadati</taxon>
        <taxon>Bacteroidota</taxon>
        <taxon>Sphingobacteriia</taxon>
        <taxon>Sphingobacteriales</taxon>
        <taxon>Sphingobacteriaceae</taxon>
        <taxon>Mucilaginibacter</taxon>
    </lineage>
</organism>
<name>A0A372NQR3_9SPHI</name>
<feature type="region of interest" description="Disordered" evidence="1">
    <location>
        <begin position="1"/>
        <end position="22"/>
    </location>
</feature>
<proteinExistence type="predicted"/>
<dbReference type="AlphaFoldDB" id="A0A372NQR3"/>
<gene>
    <name evidence="2" type="ORF">D0C36_20360</name>
</gene>
<dbReference type="InterPro" id="IPR036390">
    <property type="entry name" value="WH_DNA-bd_sf"/>
</dbReference>
<evidence type="ECO:0000256" key="1">
    <source>
        <dbReference type="SAM" id="MobiDB-lite"/>
    </source>
</evidence>
<dbReference type="InterPro" id="IPR002481">
    <property type="entry name" value="FUR"/>
</dbReference>
<evidence type="ECO:0000313" key="3">
    <source>
        <dbReference type="Proteomes" id="UP000264217"/>
    </source>
</evidence>
<protein>
    <recommendedName>
        <fullName evidence="4">Ferric uptake regulator family protein</fullName>
    </recommendedName>
</protein>
<dbReference type="Pfam" id="PF01475">
    <property type="entry name" value="FUR"/>
    <property type="match status" value="1"/>
</dbReference>
<dbReference type="GO" id="GO:0003700">
    <property type="term" value="F:DNA-binding transcription factor activity"/>
    <property type="evidence" value="ECO:0007669"/>
    <property type="project" value="InterPro"/>
</dbReference>
<evidence type="ECO:0008006" key="4">
    <source>
        <dbReference type="Google" id="ProtNLM"/>
    </source>
</evidence>